<dbReference type="InterPro" id="IPR036388">
    <property type="entry name" value="WH-like_DNA-bd_sf"/>
</dbReference>
<evidence type="ECO:0000259" key="5">
    <source>
        <dbReference type="PROSITE" id="PS50931"/>
    </source>
</evidence>
<dbReference type="EMBL" id="CANL01000038">
    <property type="protein sequence ID" value="CCM64639.1"/>
    <property type="molecule type" value="Genomic_DNA"/>
</dbReference>
<gene>
    <name evidence="6" type="ORF">BN381_430035</name>
</gene>
<dbReference type="InterPro" id="IPR050950">
    <property type="entry name" value="HTH-type_LysR_regulators"/>
</dbReference>
<dbReference type="AlphaFoldDB" id="R4Z128"/>
<name>R4Z128_9ACTN</name>
<dbReference type="GO" id="GO:0003677">
    <property type="term" value="F:DNA binding"/>
    <property type="evidence" value="ECO:0007669"/>
    <property type="project" value="UniProtKB-KW"/>
</dbReference>
<dbReference type="eggNOG" id="COG0583">
    <property type="taxonomic scope" value="Bacteria"/>
</dbReference>
<keyword evidence="7" id="KW-1185">Reference proteome</keyword>
<evidence type="ECO:0000313" key="6">
    <source>
        <dbReference type="EMBL" id="CCM64639.1"/>
    </source>
</evidence>
<evidence type="ECO:0000256" key="3">
    <source>
        <dbReference type="ARBA" id="ARBA00023125"/>
    </source>
</evidence>
<dbReference type="SUPFAM" id="SSF53850">
    <property type="entry name" value="Periplasmic binding protein-like II"/>
    <property type="match status" value="1"/>
</dbReference>
<organism evidence="6 7">
    <name type="scientific">Candidatus Neomicrothrix parvicella RN1</name>
    <dbReference type="NCBI Taxonomy" id="1229780"/>
    <lineage>
        <taxon>Bacteria</taxon>
        <taxon>Bacillati</taxon>
        <taxon>Actinomycetota</taxon>
        <taxon>Acidimicrobiia</taxon>
        <taxon>Acidimicrobiales</taxon>
        <taxon>Microthrixaceae</taxon>
        <taxon>Candidatus Neomicrothrix</taxon>
    </lineage>
</organism>
<comment type="caution">
    <text evidence="6">The sequence shown here is derived from an EMBL/GenBank/DDBJ whole genome shotgun (WGS) entry which is preliminary data.</text>
</comment>
<dbReference type="CDD" id="cd05466">
    <property type="entry name" value="PBP2_LTTR_substrate"/>
    <property type="match status" value="1"/>
</dbReference>
<evidence type="ECO:0000256" key="1">
    <source>
        <dbReference type="ARBA" id="ARBA00009437"/>
    </source>
</evidence>
<sequence length="308" mass="32502">MELKALRALSAVGDHHSFSAAARSLSTVQSNVSAHVARLERELGVTLVDRENNQLTPEGALVTSRTLRIERELDALASDLAALRDEVIGAVRLGVIGTTARWLVPLLLNHLAANHPGIALTLLDGTTSVLLPRVAEGDLDLAVVSYAGNDPAISMESLFDEDLVLVVGTDHPLADRTQVSVADLDGWEMILDVPGSRYRALLDERCAAAGVVLKPKAEIEGLRLIASLAFTGFGAAILPASAAPFDGGDRWVALPITDIEGRTVGLARRRKRMPSAAARTVAQAIIDVVSESAAKQGGLRARSPQGGQ</sequence>
<dbReference type="Pfam" id="PF03466">
    <property type="entry name" value="LysR_substrate"/>
    <property type="match status" value="1"/>
</dbReference>
<dbReference type="Proteomes" id="UP000018291">
    <property type="component" value="Unassembled WGS sequence"/>
</dbReference>
<dbReference type="GO" id="GO:0005829">
    <property type="term" value="C:cytosol"/>
    <property type="evidence" value="ECO:0007669"/>
    <property type="project" value="TreeGrafter"/>
</dbReference>
<dbReference type="Pfam" id="PF00126">
    <property type="entry name" value="HTH_1"/>
    <property type="match status" value="1"/>
</dbReference>
<dbReference type="RefSeq" id="WP_012228854.1">
    <property type="nucleotide sequence ID" value="NZ_HG422565.1"/>
</dbReference>
<dbReference type="GO" id="GO:0003700">
    <property type="term" value="F:DNA-binding transcription factor activity"/>
    <property type="evidence" value="ECO:0007669"/>
    <property type="project" value="InterPro"/>
</dbReference>
<keyword evidence="4" id="KW-0804">Transcription</keyword>
<dbReference type="InterPro" id="IPR036390">
    <property type="entry name" value="WH_DNA-bd_sf"/>
</dbReference>
<protein>
    <submittedName>
        <fullName evidence="6">Putative Hydrogen-peroxide-inducible genes activator</fullName>
    </submittedName>
</protein>
<evidence type="ECO:0000256" key="4">
    <source>
        <dbReference type="ARBA" id="ARBA00023163"/>
    </source>
</evidence>
<dbReference type="PRINTS" id="PR00039">
    <property type="entry name" value="HTHLYSR"/>
</dbReference>
<evidence type="ECO:0000313" key="7">
    <source>
        <dbReference type="Proteomes" id="UP000018291"/>
    </source>
</evidence>
<dbReference type="SUPFAM" id="SSF46785">
    <property type="entry name" value="Winged helix' DNA-binding domain"/>
    <property type="match status" value="1"/>
</dbReference>
<dbReference type="HOGENOM" id="CLU_039613_6_0_11"/>
<dbReference type="PROSITE" id="PS50931">
    <property type="entry name" value="HTH_LYSR"/>
    <property type="match status" value="1"/>
</dbReference>
<proteinExistence type="inferred from homology"/>
<reference evidence="6 7" key="1">
    <citation type="journal article" date="2013" name="ISME J.">
        <title>Metabolic model for the filamentous 'Candidatus Microthrix parvicella' based on genomic and metagenomic analyses.</title>
        <authorList>
            <person name="Jon McIlroy S."/>
            <person name="Kristiansen R."/>
            <person name="Albertsen M."/>
            <person name="Michael Karst S."/>
            <person name="Rossetti S."/>
            <person name="Lund Nielsen J."/>
            <person name="Tandoi V."/>
            <person name="James Seviour R."/>
            <person name="Nielsen P.H."/>
        </authorList>
    </citation>
    <scope>NUCLEOTIDE SEQUENCE [LARGE SCALE GENOMIC DNA]</scope>
    <source>
        <strain evidence="6 7">RN1</strain>
    </source>
</reference>
<dbReference type="Gene3D" id="1.10.10.10">
    <property type="entry name" value="Winged helix-like DNA-binding domain superfamily/Winged helix DNA-binding domain"/>
    <property type="match status" value="1"/>
</dbReference>
<keyword evidence="2" id="KW-0805">Transcription regulation</keyword>
<dbReference type="STRING" id="1229780.BN381_430035"/>
<evidence type="ECO:0000256" key="2">
    <source>
        <dbReference type="ARBA" id="ARBA00023015"/>
    </source>
</evidence>
<comment type="similarity">
    <text evidence="1">Belongs to the LysR transcriptional regulatory family.</text>
</comment>
<keyword evidence="3" id="KW-0238">DNA-binding</keyword>
<dbReference type="Gene3D" id="3.40.190.290">
    <property type="match status" value="1"/>
</dbReference>
<accession>R4Z128</accession>
<dbReference type="PANTHER" id="PTHR30419">
    <property type="entry name" value="HTH-TYPE TRANSCRIPTIONAL REGULATOR YBHD"/>
    <property type="match status" value="1"/>
</dbReference>
<dbReference type="OrthoDB" id="3181812at2"/>
<feature type="domain" description="HTH lysR-type" evidence="5">
    <location>
        <begin position="1"/>
        <end position="58"/>
    </location>
</feature>
<dbReference type="InterPro" id="IPR000847">
    <property type="entry name" value="LysR_HTH_N"/>
</dbReference>
<dbReference type="InterPro" id="IPR005119">
    <property type="entry name" value="LysR_subst-bd"/>
</dbReference>